<dbReference type="PANTHER" id="PTHR12442:SF11">
    <property type="entry name" value="DYNEIN AXONEMAL INTERMEDIATE CHAIN 1"/>
    <property type="match status" value="1"/>
</dbReference>
<evidence type="ECO:0000256" key="6">
    <source>
        <dbReference type="ARBA" id="ARBA00022737"/>
    </source>
</evidence>
<proteinExistence type="inferred from homology"/>
<dbReference type="EMBL" id="BMAW01089913">
    <property type="protein sequence ID" value="GFS42133.1"/>
    <property type="molecule type" value="Genomic_DNA"/>
</dbReference>
<keyword evidence="3" id="KW-0963">Cytoplasm</keyword>
<accession>A0A8X6MAR4</accession>
<sequence>MGLIHRGSFNDKRCNATYLEHRSQVHRVHWNHLHPRVFLSCAEDYTIQIWDHTERYSIFEFFFENEVKDVAWAPFSSTLFAAISGNAIVSVFDLAVDKIEAIGTFTCYTPKQEISLTHLTFHPMKPVLIVGDDRGSVILLKLSPNLRSSLKTMETLDRPKFLAGEIDKMDKLLTAAKVQSAPLT</sequence>
<reference evidence="12" key="1">
    <citation type="submission" date="2020-08" db="EMBL/GenBank/DDBJ databases">
        <title>Multicomponent nature underlies the extraordinary mechanical properties of spider dragline silk.</title>
        <authorList>
            <person name="Kono N."/>
            <person name="Nakamura H."/>
            <person name="Mori M."/>
            <person name="Yoshida Y."/>
            <person name="Ohtoshi R."/>
            <person name="Malay A.D."/>
            <person name="Moran D.A.P."/>
            <person name="Tomita M."/>
            <person name="Numata K."/>
            <person name="Arakawa K."/>
        </authorList>
    </citation>
    <scope>NUCLEOTIDE SEQUENCE</scope>
</reference>
<keyword evidence="5" id="KW-0493">Microtubule</keyword>
<dbReference type="AlphaFoldDB" id="A0A8X6MAR4"/>
<keyword evidence="4 11" id="KW-0853">WD repeat</keyword>
<keyword evidence="9" id="KW-0206">Cytoskeleton</keyword>
<comment type="similarity">
    <text evidence="2">Belongs to the dynein intermediate chain family.</text>
</comment>
<evidence type="ECO:0000313" key="13">
    <source>
        <dbReference type="Proteomes" id="UP000887013"/>
    </source>
</evidence>
<dbReference type="Proteomes" id="UP000887013">
    <property type="component" value="Unassembled WGS sequence"/>
</dbReference>
<evidence type="ECO:0000256" key="9">
    <source>
        <dbReference type="ARBA" id="ARBA00023212"/>
    </source>
</evidence>
<evidence type="ECO:0000313" key="12">
    <source>
        <dbReference type="EMBL" id="GFS42133.1"/>
    </source>
</evidence>
<comment type="subcellular location">
    <subcellularLocation>
        <location evidence="1">Cytoplasm</location>
        <location evidence="1">Cytoskeleton</location>
        <location evidence="1">Cilium axoneme</location>
    </subcellularLocation>
</comment>
<name>A0A8X6MAR4_NEPPI</name>
<dbReference type="Pfam" id="PF00400">
    <property type="entry name" value="WD40"/>
    <property type="match status" value="1"/>
</dbReference>
<evidence type="ECO:0000256" key="7">
    <source>
        <dbReference type="ARBA" id="ARBA00023017"/>
    </source>
</evidence>
<evidence type="ECO:0000256" key="8">
    <source>
        <dbReference type="ARBA" id="ARBA00023175"/>
    </source>
</evidence>
<dbReference type="InterPro" id="IPR001680">
    <property type="entry name" value="WD40_rpt"/>
</dbReference>
<dbReference type="SUPFAM" id="SSF50978">
    <property type="entry name" value="WD40 repeat-like"/>
    <property type="match status" value="1"/>
</dbReference>
<dbReference type="InterPro" id="IPR050687">
    <property type="entry name" value="Dynein_IC"/>
</dbReference>
<dbReference type="GO" id="GO:0003341">
    <property type="term" value="P:cilium movement"/>
    <property type="evidence" value="ECO:0007669"/>
    <property type="project" value="TreeGrafter"/>
</dbReference>
<evidence type="ECO:0000256" key="3">
    <source>
        <dbReference type="ARBA" id="ARBA00022490"/>
    </source>
</evidence>
<evidence type="ECO:0000256" key="2">
    <source>
        <dbReference type="ARBA" id="ARBA00011059"/>
    </source>
</evidence>
<dbReference type="GO" id="GO:0036158">
    <property type="term" value="P:outer dynein arm assembly"/>
    <property type="evidence" value="ECO:0007669"/>
    <property type="project" value="TreeGrafter"/>
</dbReference>
<evidence type="ECO:0000256" key="11">
    <source>
        <dbReference type="PROSITE-ProRule" id="PRU00221"/>
    </source>
</evidence>
<dbReference type="GO" id="GO:0005874">
    <property type="term" value="C:microtubule"/>
    <property type="evidence" value="ECO:0007669"/>
    <property type="project" value="UniProtKB-KW"/>
</dbReference>
<comment type="caution">
    <text evidence="12">The sequence shown here is derived from an EMBL/GenBank/DDBJ whole genome shotgun (WGS) entry which is preliminary data.</text>
</comment>
<dbReference type="OrthoDB" id="10261376at2759"/>
<evidence type="ECO:0000256" key="4">
    <source>
        <dbReference type="ARBA" id="ARBA00022574"/>
    </source>
</evidence>
<evidence type="ECO:0000256" key="5">
    <source>
        <dbReference type="ARBA" id="ARBA00022701"/>
    </source>
</evidence>
<keyword evidence="7" id="KW-0243">Dynein</keyword>
<dbReference type="InterPro" id="IPR036322">
    <property type="entry name" value="WD40_repeat_dom_sf"/>
</dbReference>
<dbReference type="GO" id="GO:0045504">
    <property type="term" value="F:dynein heavy chain binding"/>
    <property type="evidence" value="ECO:0007669"/>
    <property type="project" value="TreeGrafter"/>
</dbReference>
<dbReference type="InterPro" id="IPR015943">
    <property type="entry name" value="WD40/YVTN_repeat-like_dom_sf"/>
</dbReference>
<dbReference type="GO" id="GO:0036157">
    <property type="term" value="C:outer dynein arm"/>
    <property type="evidence" value="ECO:0007669"/>
    <property type="project" value="TreeGrafter"/>
</dbReference>
<dbReference type="PROSITE" id="PS50082">
    <property type="entry name" value="WD_REPEATS_2"/>
    <property type="match status" value="1"/>
</dbReference>
<keyword evidence="10" id="KW-0966">Cell projection</keyword>
<keyword evidence="8" id="KW-0505">Motor protein</keyword>
<evidence type="ECO:0000256" key="1">
    <source>
        <dbReference type="ARBA" id="ARBA00004430"/>
    </source>
</evidence>
<dbReference type="SMART" id="SM00320">
    <property type="entry name" value="WD40"/>
    <property type="match status" value="3"/>
</dbReference>
<dbReference type="PANTHER" id="PTHR12442">
    <property type="entry name" value="DYNEIN INTERMEDIATE CHAIN"/>
    <property type="match status" value="1"/>
</dbReference>
<dbReference type="Gene3D" id="2.130.10.10">
    <property type="entry name" value="YVTN repeat-like/Quinoprotein amine dehydrogenase"/>
    <property type="match status" value="1"/>
</dbReference>
<feature type="repeat" description="WD" evidence="11">
    <location>
        <begin position="18"/>
        <end position="51"/>
    </location>
</feature>
<dbReference type="GO" id="GO:0045503">
    <property type="term" value="F:dynein light chain binding"/>
    <property type="evidence" value="ECO:0007669"/>
    <property type="project" value="TreeGrafter"/>
</dbReference>
<keyword evidence="13" id="KW-1185">Reference proteome</keyword>
<gene>
    <name evidence="12" type="ORF">NPIL_141731</name>
</gene>
<evidence type="ECO:0000256" key="10">
    <source>
        <dbReference type="ARBA" id="ARBA00023273"/>
    </source>
</evidence>
<protein>
    <submittedName>
        <fullName evidence="12">Dynein intermediate chain 2, ciliary</fullName>
    </submittedName>
</protein>
<organism evidence="12 13">
    <name type="scientific">Nephila pilipes</name>
    <name type="common">Giant wood spider</name>
    <name type="synonym">Nephila maculata</name>
    <dbReference type="NCBI Taxonomy" id="299642"/>
    <lineage>
        <taxon>Eukaryota</taxon>
        <taxon>Metazoa</taxon>
        <taxon>Ecdysozoa</taxon>
        <taxon>Arthropoda</taxon>
        <taxon>Chelicerata</taxon>
        <taxon>Arachnida</taxon>
        <taxon>Araneae</taxon>
        <taxon>Araneomorphae</taxon>
        <taxon>Entelegynae</taxon>
        <taxon>Araneoidea</taxon>
        <taxon>Nephilidae</taxon>
        <taxon>Nephila</taxon>
    </lineage>
</organism>
<keyword evidence="6" id="KW-0677">Repeat</keyword>